<reference evidence="7" key="1">
    <citation type="submission" date="2016-09" db="EMBL/GenBank/DDBJ databases">
        <title>Streptomyces puniciscabiei strain:TW1S1 Genome sequencing and assembly.</title>
        <authorList>
            <person name="Kim M.-K."/>
            <person name="Kim S.B."/>
        </authorList>
    </citation>
    <scope>NUCLEOTIDE SEQUENCE [LARGE SCALE GENOMIC DNA]</scope>
    <source>
        <strain evidence="7">TW1S1</strain>
    </source>
</reference>
<keyword evidence="2" id="KW-0819">tRNA processing</keyword>
<dbReference type="SUPFAM" id="SSF69819">
    <property type="entry name" value="MTH1598-like"/>
    <property type="match status" value="1"/>
</dbReference>
<feature type="domain" description="Archease" evidence="5">
    <location>
        <begin position="21"/>
        <end position="152"/>
    </location>
</feature>
<dbReference type="RefSeq" id="WP_069782627.1">
    <property type="nucleotide sequence ID" value="NZ_CP017248.1"/>
</dbReference>
<name>A0A1D7YKP1_9ACTN</name>
<evidence type="ECO:0000256" key="1">
    <source>
        <dbReference type="ARBA" id="ARBA00007963"/>
    </source>
</evidence>
<dbReference type="AlphaFoldDB" id="A0A1D7YKP1"/>
<dbReference type="KEGG" id="spun:BFF78_38205"/>
<keyword evidence="3" id="KW-0479">Metal-binding</keyword>
<dbReference type="EMBL" id="CP017248">
    <property type="protein sequence ID" value="AOR36114.1"/>
    <property type="molecule type" value="Genomic_DNA"/>
</dbReference>
<evidence type="ECO:0000256" key="2">
    <source>
        <dbReference type="ARBA" id="ARBA00022694"/>
    </source>
</evidence>
<dbReference type="InterPro" id="IPR036820">
    <property type="entry name" value="Archease_dom_sf"/>
</dbReference>
<dbReference type="Pfam" id="PF01951">
    <property type="entry name" value="Archease"/>
    <property type="match status" value="1"/>
</dbReference>
<comment type="similarity">
    <text evidence="1">Belongs to the archease family.</text>
</comment>
<gene>
    <name evidence="6" type="ORF">BFF78_38205</name>
</gene>
<evidence type="ECO:0000256" key="4">
    <source>
        <dbReference type="ARBA" id="ARBA00022837"/>
    </source>
</evidence>
<dbReference type="GO" id="GO:0008033">
    <property type="term" value="P:tRNA processing"/>
    <property type="evidence" value="ECO:0007669"/>
    <property type="project" value="UniProtKB-KW"/>
</dbReference>
<evidence type="ECO:0000256" key="3">
    <source>
        <dbReference type="ARBA" id="ARBA00022723"/>
    </source>
</evidence>
<accession>A0A1D7YKP1</accession>
<organism evidence="6 7">
    <name type="scientific">Streptomyces fodineus</name>
    <dbReference type="NCBI Taxonomy" id="1904616"/>
    <lineage>
        <taxon>Bacteria</taxon>
        <taxon>Bacillati</taxon>
        <taxon>Actinomycetota</taxon>
        <taxon>Actinomycetes</taxon>
        <taxon>Kitasatosporales</taxon>
        <taxon>Streptomycetaceae</taxon>
        <taxon>Streptomyces</taxon>
    </lineage>
</organism>
<dbReference type="Gene3D" id="3.55.10.10">
    <property type="entry name" value="Archease domain"/>
    <property type="match status" value="1"/>
</dbReference>
<keyword evidence="7" id="KW-1185">Reference proteome</keyword>
<dbReference type="GO" id="GO:0046872">
    <property type="term" value="F:metal ion binding"/>
    <property type="evidence" value="ECO:0007669"/>
    <property type="project" value="UniProtKB-KW"/>
</dbReference>
<protein>
    <recommendedName>
        <fullName evidence="5">Archease domain-containing protein</fullName>
    </recommendedName>
</protein>
<evidence type="ECO:0000259" key="5">
    <source>
        <dbReference type="Pfam" id="PF01951"/>
    </source>
</evidence>
<keyword evidence="4" id="KW-0106">Calcium</keyword>
<sequence>MVGDIGDELRARREGENGHCLIPHTADMRLQAWGTTRERCLAEAVSALVEAFADVSDVHPTTVERVRIAPGADEDLLVALLDEVVFRLEVAGLIPVDTEVEPTDDDALEARLSLAGLTDVTVVGAAPKGVSWQELRFGPDPYGWSCTVIVDV</sequence>
<evidence type="ECO:0000313" key="7">
    <source>
        <dbReference type="Proteomes" id="UP000094960"/>
    </source>
</evidence>
<dbReference type="InterPro" id="IPR023572">
    <property type="entry name" value="Archease_dom"/>
</dbReference>
<proteinExistence type="inferred from homology"/>
<evidence type="ECO:0000313" key="6">
    <source>
        <dbReference type="EMBL" id="AOR36114.1"/>
    </source>
</evidence>
<dbReference type="Proteomes" id="UP000094960">
    <property type="component" value="Chromosome"/>
</dbReference>